<dbReference type="SUPFAM" id="SSF90229">
    <property type="entry name" value="CCCH zinc finger"/>
    <property type="match status" value="1"/>
</dbReference>
<keyword evidence="9 14" id="KW-0694">RNA-binding</keyword>
<dbReference type="FunFam" id="3.30.70.330:FF:000476">
    <property type="entry name" value="Zinc finger CCCH domain-containing protein 4"/>
    <property type="match status" value="1"/>
</dbReference>
<evidence type="ECO:0000256" key="7">
    <source>
        <dbReference type="ARBA" id="ARBA00022771"/>
    </source>
</evidence>
<evidence type="ECO:0000256" key="1">
    <source>
        <dbReference type="ARBA" id="ARBA00004123"/>
    </source>
</evidence>
<dbReference type="InterPro" id="IPR000504">
    <property type="entry name" value="RRM_dom"/>
</dbReference>
<organism evidence="18 19">
    <name type="scientific">Smittium simulii</name>
    <dbReference type="NCBI Taxonomy" id="133385"/>
    <lineage>
        <taxon>Eukaryota</taxon>
        <taxon>Fungi</taxon>
        <taxon>Fungi incertae sedis</taxon>
        <taxon>Zoopagomycota</taxon>
        <taxon>Kickxellomycotina</taxon>
        <taxon>Harpellomycetes</taxon>
        <taxon>Harpellales</taxon>
        <taxon>Legeriomycetaceae</taxon>
        <taxon>Smittium</taxon>
    </lineage>
</organism>
<dbReference type="Proteomes" id="UP000245383">
    <property type="component" value="Unassembled WGS sequence"/>
</dbReference>
<feature type="domain" description="C3H1-type" evidence="17">
    <location>
        <begin position="143"/>
        <end position="171"/>
    </location>
</feature>
<dbReference type="GO" id="GO:0071006">
    <property type="term" value="C:U2-type catalytic step 1 spliceosome"/>
    <property type="evidence" value="ECO:0007669"/>
    <property type="project" value="TreeGrafter"/>
</dbReference>
<evidence type="ECO:0000256" key="13">
    <source>
        <dbReference type="ARBA" id="ARBA00069020"/>
    </source>
</evidence>
<name>A0A2T9YNP9_9FUNG</name>
<keyword evidence="8 15" id="KW-0862">Zinc</keyword>
<comment type="caution">
    <text evidence="18">The sequence shown here is derived from an EMBL/GenBank/DDBJ whole genome shotgun (WGS) entry which is preliminary data.</text>
</comment>
<dbReference type="SMART" id="SM00356">
    <property type="entry name" value="ZnF_C3H1"/>
    <property type="match status" value="1"/>
</dbReference>
<keyword evidence="4" id="KW-0507">mRNA processing</keyword>
<dbReference type="AlphaFoldDB" id="A0A2T9YNP9"/>
<keyword evidence="5 15" id="KW-0479">Metal-binding</keyword>
<evidence type="ECO:0000256" key="8">
    <source>
        <dbReference type="ARBA" id="ARBA00022833"/>
    </source>
</evidence>
<dbReference type="InterPro" id="IPR000571">
    <property type="entry name" value="Znf_CCCH"/>
</dbReference>
<evidence type="ECO:0000256" key="9">
    <source>
        <dbReference type="ARBA" id="ARBA00022884"/>
    </source>
</evidence>
<dbReference type="PROSITE" id="PS50102">
    <property type="entry name" value="RRM"/>
    <property type="match status" value="1"/>
</dbReference>
<dbReference type="InterPro" id="IPR036855">
    <property type="entry name" value="Znf_CCCH_sf"/>
</dbReference>
<feature type="zinc finger region" description="C3H1-type" evidence="15">
    <location>
        <begin position="143"/>
        <end position="171"/>
    </location>
</feature>
<gene>
    <name evidence="18" type="ORF">BB561_002932</name>
</gene>
<evidence type="ECO:0000256" key="4">
    <source>
        <dbReference type="ARBA" id="ARBA00022664"/>
    </source>
</evidence>
<evidence type="ECO:0000256" key="10">
    <source>
        <dbReference type="ARBA" id="ARBA00023187"/>
    </source>
</evidence>
<dbReference type="InterPro" id="IPR012677">
    <property type="entry name" value="Nucleotide-bd_a/b_plait_sf"/>
</dbReference>
<dbReference type="STRING" id="133385.A0A2T9YNP9"/>
<dbReference type="Pfam" id="PF21369">
    <property type="entry name" value="STL11_N"/>
    <property type="match status" value="1"/>
</dbReference>
<dbReference type="GO" id="GO:0036002">
    <property type="term" value="F:pre-mRNA binding"/>
    <property type="evidence" value="ECO:0007669"/>
    <property type="project" value="TreeGrafter"/>
</dbReference>
<sequence length="355" mass="40075">MSKAENKETWEDSASDNPYVRMTKQKFGDECKICQRPFTVFRWSPGAKMRYKKTEICQICAKNKNVCQTCVLDLKYGLPVQARDAVLQITENAPRSDVNKQFYNQSIETRIETGQLNTDFSGVNNPSGREQLLRMSRHNPYYKRNMPHICSFFVKGECTRGNECPYRHELPTDDPELSKQNIADRYHGTNDPVAKKLLDRQNKKNENFTPPDDKSITSLFLSTLHESITEADIKDYFICFGEIKSIVLVTKSKCAFVNFVHRVSAEAAADRSFGGCSINGHAVRLSWGKTRPKGPQNSITFANLQNNPEIAEKLAKKGINSSIVDNGVILPPRLTTGVLNYPSQDSTLQGSNSFK</sequence>
<keyword evidence="19" id="KW-1185">Reference proteome</keyword>
<accession>A0A2T9YNP9</accession>
<dbReference type="GO" id="GO:0008270">
    <property type="term" value="F:zinc ion binding"/>
    <property type="evidence" value="ECO:0007669"/>
    <property type="project" value="UniProtKB-KW"/>
</dbReference>
<dbReference type="Pfam" id="PF16131">
    <property type="entry name" value="Torus"/>
    <property type="match status" value="1"/>
</dbReference>
<dbReference type="PANTHER" id="PTHR14089:SF6">
    <property type="entry name" value="PRE-MRNA-SPLICING FACTOR RBM22"/>
    <property type="match status" value="1"/>
</dbReference>
<dbReference type="GO" id="GO:0000974">
    <property type="term" value="C:Prp19 complex"/>
    <property type="evidence" value="ECO:0007669"/>
    <property type="project" value="TreeGrafter"/>
</dbReference>
<dbReference type="SUPFAM" id="SSF54928">
    <property type="entry name" value="RNA-binding domain, RBD"/>
    <property type="match status" value="1"/>
</dbReference>
<dbReference type="Pfam" id="PF00076">
    <property type="entry name" value="RRM_1"/>
    <property type="match status" value="1"/>
</dbReference>
<dbReference type="InterPro" id="IPR048995">
    <property type="entry name" value="STL11/RBM22-like_N"/>
</dbReference>
<dbReference type="PROSITE" id="PS50103">
    <property type="entry name" value="ZF_C3H1"/>
    <property type="match status" value="1"/>
</dbReference>
<keyword evidence="11" id="KW-0539">Nucleus</keyword>
<evidence type="ECO:0000256" key="12">
    <source>
        <dbReference type="ARBA" id="ARBA00025609"/>
    </source>
</evidence>
<comment type="similarity">
    <text evidence="2">Belongs to the SLT11 family.</text>
</comment>
<evidence type="ECO:0000256" key="5">
    <source>
        <dbReference type="ARBA" id="ARBA00022723"/>
    </source>
</evidence>
<dbReference type="InterPro" id="IPR032297">
    <property type="entry name" value="Torus"/>
</dbReference>
<evidence type="ECO:0000259" key="17">
    <source>
        <dbReference type="PROSITE" id="PS50103"/>
    </source>
</evidence>
<evidence type="ECO:0000256" key="15">
    <source>
        <dbReference type="PROSITE-ProRule" id="PRU00723"/>
    </source>
</evidence>
<dbReference type="OrthoDB" id="10259600at2759"/>
<evidence type="ECO:0000256" key="6">
    <source>
        <dbReference type="ARBA" id="ARBA00022728"/>
    </source>
</evidence>
<dbReference type="PANTHER" id="PTHR14089">
    <property type="entry name" value="PRE-MRNA-SPLICING FACTOR RBM22"/>
    <property type="match status" value="1"/>
</dbReference>
<evidence type="ECO:0000256" key="14">
    <source>
        <dbReference type="PROSITE-ProRule" id="PRU00176"/>
    </source>
</evidence>
<reference evidence="18 19" key="1">
    <citation type="journal article" date="2018" name="MBio">
        <title>Comparative Genomics Reveals the Core Gene Toolbox for the Fungus-Insect Symbiosis.</title>
        <authorList>
            <person name="Wang Y."/>
            <person name="Stata M."/>
            <person name="Wang W."/>
            <person name="Stajich J.E."/>
            <person name="White M.M."/>
            <person name="Moncalvo J.M."/>
        </authorList>
    </citation>
    <scope>NUCLEOTIDE SEQUENCE [LARGE SCALE GENOMIC DNA]</scope>
    <source>
        <strain evidence="18 19">SWE-8-4</strain>
    </source>
</reference>
<proteinExistence type="inferred from homology"/>
<dbReference type="Gene3D" id="4.10.1000.10">
    <property type="entry name" value="Zinc finger, CCCH-type"/>
    <property type="match status" value="1"/>
</dbReference>
<comment type="subcellular location">
    <subcellularLocation>
        <location evidence="1">Nucleus</location>
    </subcellularLocation>
</comment>
<evidence type="ECO:0000256" key="2">
    <source>
        <dbReference type="ARBA" id="ARBA00007781"/>
    </source>
</evidence>
<protein>
    <recommendedName>
        <fullName evidence="3">Pre-mRNA-splicing factor SLT11</fullName>
    </recommendedName>
    <alternativeName>
        <fullName evidence="13">Pre-mRNA-splicing factor slt11</fullName>
    </alternativeName>
</protein>
<dbReference type="InterPro" id="IPR039171">
    <property type="entry name" value="Cwc2/Slt11"/>
</dbReference>
<evidence type="ECO:0000256" key="3">
    <source>
        <dbReference type="ARBA" id="ARBA00019060"/>
    </source>
</evidence>
<dbReference type="GO" id="GO:0071007">
    <property type="term" value="C:U2-type catalytic step 2 spliceosome"/>
    <property type="evidence" value="ECO:0007669"/>
    <property type="project" value="TreeGrafter"/>
</dbReference>
<feature type="domain" description="RRM" evidence="16">
    <location>
        <begin position="217"/>
        <end position="290"/>
    </location>
</feature>
<keyword evidence="7 15" id="KW-0863">Zinc-finger</keyword>
<dbReference type="EMBL" id="MBFR01000107">
    <property type="protein sequence ID" value="PVU93939.1"/>
    <property type="molecule type" value="Genomic_DNA"/>
</dbReference>
<keyword evidence="6" id="KW-0747">Spliceosome</keyword>
<evidence type="ECO:0000256" key="11">
    <source>
        <dbReference type="ARBA" id="ARBA00023242"/>
    </source>
</evidence>
<comment type="function">
    <text evidence="12">Involved in pre-mRNA splicing. Facilitates the cooperative formation of U2/U6 helix II in association with stem II in the spliceosome. Binds to RNA.</text>
</comment>
<dbReference type="InterPro" id="IPR035979">
    <property type="entry name" value="RBD_domain_sf"/>
</dbReference>
<dbReference type="SMART" id="SM00360">
    <property type="entry name" value="RRM"/>
    <property type="match status" value="1"/>
</dbReference>
<dbReference type="GO" id="GO:0006397">
    <property type="term" value="P:mRNA processing"/>
    <property type="evidence" value="ECO:0007669"/>
    <property type="project" value="UniProtKB-KW"/>
</dbReference>
<evidence type="ECO:0000313" key="19">
    <source>
        <dbReference type="Proteomes" id="UP000245383"/>
    </source>
</evidence>
<dbReference type="Gene3D" id="3.30.70.330">
    <property type="match status" value="1"/>
</dbReference>
<evidence type="ECO:0000313" key="18">
    <source>
        <dbReference type="EMBL" id="PVU93939.1"/>
    </source>
</evidence>
<dbReference type="GO" id="GO:0017070">
    <property type="term" value="F:U6 snRNA binding"/>
    <property type="evidence" value="ECO:0007669"/>
    <property type="project" value="TreeGrafter"/>
</dbReference>
<dbReference type="FunFam" id="4.10.1000.10:FF:000006">
    <property type="entry name" value="Putative pre-mrna-splicing factor rbm22"/>
    <property type="match status" value="1"/>
</dbReference>
<dbReference type="GO" id="GO:0008380">
    <property type="term" value="P:RNA splicing"/>
    <property type="evidence" value="ECO:0007669"/>
    <property type="project" value="UniProtKB-KW"/>
</dbReference>
<keyword evidence="10" id="KW-0508">mRNA splicing</keyword>
<evidence type="ECO:0000259" key="16">
    <source>
        <dbReference type="PROSITE" id="PS50102"/>
    </source>
</evidence>